<dbReference type="AlphaFoldDB" id="A0A2G8KHK0"/>
<feature type="transmembrane region" description="Helical" evidence="7">
    <location>
        <begin position="24"/>
        <end position="43"/>
    </location>
</feature>
<keyword evidence="5 7" id="KW-0472">Membrane</keyword>
<evidence type="ECO:0008006" key="10">
    <source>
        <dbReference type="Google" id="ProtNLM"/>
    </source>
</evidence>
<dbReference type="OrthoDB" id="10040809at2759"/>
<sequence>MAEEVSIEDLLVNEYSTIDKILEIGLYIGAVFQIVCIGAIFFLKSPDDDEEDGSGNDGGTSNNNTQEKMTKKDRAERKKKTSTEVDWTTA</sequence>
<proteinExistence type="inferred from homology"/>
<name>A0A2G8KHK0_STIJA</name>
<dbReference type="Pfam" id="PF06783">
    <property type="entry name" value="UPF0239"/>
    <property type="match status" value="1"/>
</dbReference>
<protein>
    <recommendedName>
        <fullName evidence="10">Protein anon-73B1</fullName>
    </recommendedName>
</protein>
<comment type="similarity">
    <text evidence="2">Belongs to the UPF0239 family.</text>
</comment>
<keyword evidence="4 7" id="KW-1133">Transmembrane helix</keyword>
<dbReference type="Proteomes" id="UP000230750">
    <property type="component" value="Unassembled WGS sequence"/>
</dbReference>
<evidence type="ECO:0000313" key="8">
    <source>
        <dbReference type="EMBL" id="PIK47474.1"/>
    </source>
</evidence>
<evidence type="ECO:0000256" key="2">
    <source>
        <dbReference type="ARBA" id="ARBA00006839"/>
    </source>
</evidence>
<comment type="caution">
    <text evidence="8">The sequence shown here is derived from an EMBL/GenBank/DDBJ whole genome shotgun (WGS) entry which is preliminary data.</text>
</comment>
<dbReference type="EMBL" id="MRZV01000578">
    <property type="protein sequence ID" value="PIK47474.1"/>
    <property type="molecule type" value="Genomic_DNA"/>
</dbReference>
<comment type="subcellular location">
    <subcellularLocation>
        <location evidence="1">Membrane</location>
        <topology evidence="1">Single-pass membrane protein</topology>
    </subcellularLocation>
</comment>
<evidence type="ECO:0000256" key="3">
    <source>
        <dbReference type="ARBA" id="ARBA00022692"/>
    </source>
</evidence>
<organism evidence="8 9">
    <name type="scientific">Stichopus japonicus</name>
    <name type="common">Sea cucumber</name>
    <dbReference type="NCBI Taxonomy" id="307972"/>
    <lineage>
        <taxon>Eukaryota</taxon>
        <taxon>Metazoa</taxon>
        <taxon>Echinodermata</taxon>
        <taxon>Eleutherozoa</taxon>
        <taxon>Echinozoa</taxon>
        <taxon>Holothuroidea</taxon>
        <taxon>Aspidochirotacea</taxon>
        <taxon>Aspidochirotida</taxon>
        <taxon>Stichopodidae</taxon>
        <taxon>Apostichopus</taxon>
    </lineage>
</organism>
<reference evidence="8 9" key="1">
    <citation type="journal article" date="2017" name="PLoS Biol.">
        <title>The sea cucumber genome provides insights into morphological evolution and visceral regeneration.</title>
        <authorList>
            <person name="Zhang X."/>
            <person name="Sun L."/>
            <person name="Yuan J."/>
            <person name="Sun Y."/>
            <person name="Gao Y."/>
            <person name="Zhang L."/>
            <person name="Li S."/>
            <person name="Dai H."/>
            <person name="Hamel J.F."/>
            <person name="Liu C."/>
            <person name="Yu Y."/>
            <person name="Liu S."/>
            <person name="Lin W."/>
            <person name="Guo K."/>
            <person name="Jin S."/>
            <person name="Xu P."/>
            <person name="Storey K.B."/>
            <person name="Huan P."/>
            <person name="Zhang T."/>
            <person name="Zhou Y."/>
            <person name="Zhang J."/>
            <person name="Lin C."/>
            <person name="Li X."/>
            <person name="Xing L."/>
            <person name="Huo D."/>
            <person name="Sun M."/>
            <person name="Wang L."/>
            <person name="Mercier A."/>
            <person name="Li F."/>
            <person name="Yang H."/>
            <person name="Xiang J."/>
        </authorList>
    </citation>
    <scope>NUCLEOTIDE SEQUENCE [LARGE SCALE GENOMIC DNA]</scope>
    <source>
        <strain evidence="8">Shaxun</strain>
        <tissue evidence="8">Muscle</tissue>
    </source>
</reference>
<evidence type="ECO:0000256" key="7">
    <source>
        <dbReference type="SAM" id="Phobius"/>
    </source>
</evidence>
<dbReference type="InterPro" id="IPR009621">
    <property type="entry name" value="UPF0239"/>
</dbReference>
<keyword evidence="9" id="KW-1185">Reference proteome</keyword>
<evidence type="ECO:0000256" key="4">
    <source>
        <dbReference type="ARBA" id="ARBA00022989"/>
    </source>
</evidence>
<evidence type="ECO:0000256" key="5">
    <source>
        <dbReference type="ARBA" id="ARBA00023136"/>
    </source>
</evidence>
<evidence type="ECO:0000313" key="9">
    <source>
        <dbReference type="Proteomes" id="UP000230750"/>
    </source>
</evidence>
<evidence type="ECO:0000256" key="6">
    <source>
        <dbReference type="SAM" id="MobiDB-lite"/>
    </source>
</evidence>
<dbReference type="GO" id="GO:0016020">
    <property type="term" value="C:membrane"/>
    <property type="evidence" value="ECO:0007669"/>
    <property type="project" value="UniProtKB-SubCell"/>
</dbReference>
<keyword evidence="3 7" id="KW-0812">Transmembrane</keyword>
<gene>
    <name evidence="8" type="ORF">BSL78_15645</name>
</gene>
<accession>A0A2G8KHK0</accession>
<feature type="region of interest" description="Disordered" evidence="6">
    <location>
        <begin position="48"/>
        <end position="90"/>
    </location>
</feature>
<evidence type="ECO:0000256" key="1">
    <source>
        <dbReference type="ARBA" id="ARBA00004167"/>
    </source>
</evidence>